<evidence type="ECO:0000313" key="8">
    <source>
        <dbReference type="Proteomes" id="UP000284006"/>
    </source>
</evidence>
<dbReference type="AlphaFoldDB" id="A0A418X6T3"/>
<dbReference type="InterPro" id="IPR011006">
    <property type="entry name" value="CheY-like_superfamily"/>
</dbReference>
<feature type="domain" description="Response regulatory" evidence="6">
    <location>
        <begin position="124"/>
        <end position="238"/>
    </location>
</feature>
<dbReference type="SMART" id="SM00448">
    <property type="entry name" value="REC"/>
    <property type="match status" value="1"/>
</dbReference>
<proteinExistence type="predicted"/>
<evidence type="ECO:0000313" key="7">
    <source>
        <dbReference type="EMBL" id="RJG08209.1"/>
    </source>
</evidence>
<dbReference type="PROSITE" id="PS50109">
    <property type="entry name" value="HIS_KIN"/>
    <property type="match status" value="1"/>
</dbReference>
<comment type="catalytic activity">
    <reaction evidence="1">
        <text>ATP + protein L-histidine = ADP + protein N-phospho-L-histidine.</text>
        <dbReference type="EC" id="2.7.13.3"/>
    </reaction>
</comment>
<dbReference type="EC" id="2.7.13.3" evidence="2"/>
<keyword evidence="8" id="KW-1185">Reference proteome</keyword>
<accession>A0A418X6T3</accession>
<dbReference type="PROSITE" id="PS50110">
    <property type="entry name" value="RESPONSE_REGULATORY"/>
    <property type="match status" value="1"/>
</dbReference>
<evidence type="ECO:0000256" key="4">
    <source>
        <dbReference type="PROSITE-ProRule" id="PRU00169"/>
    </source>
</evidence>
<dbReference type="InterPro" id="IPR003594">
    <property type="entry name" value="HATPase_dom"/>
</dbReference>
<organism evidence="7 8">
    <name type="scientific">Massilia cavernae</name>
    <dbReference type="NCBI Taxonomy" id="2320864"/>
    <lineage>
        <taxon>Bacteria</taxon>
        <taxon>Pseudomonadati</taxon>
        <taxon>Pseudomonadota</taxon>
        <taxon>Betaproteobacteria</taxon>
        <taxon>Burkholderiales</taxon>
        <taxon>Oxalobacteraceae</taxon>
        <taxon>Telluria group</taxon>
        <taxon>Massilia</taxon>
    </lineage>
</organism>
<evidence type="ECO:0000259" key="5">
    <source>
        <dbReference type="PROSITE" id="PS50109"/>
    </source>
</evidence>
<dbReference type="OrthoDB" id="5421695at2"/>
<dbReference type="Pfam" id="PF00072">
    <property type="entry name" value="Response_reg"/>
    <property type="match status" value="1"/>
</dbReference>
<dbReference type="PANTHER" id="PTHR43547">
    <property type="entry name" value="TWO-COMPONENT HISTIDINE KINASE"/>
    <property type="match status" value="1"/>
</dbReference>
<feature type="modified residue" description="4-aspartylphosphate" evidence="4">
    <location>
        <position position="170"/>
    </location>
</feature>
<dbReference type="InterPro" id="IPR036890">
    <property type="entry name" value="HATPase_C_sf"/>
</dbReference>
<sequence length="252" mass="26889">MRKSRLKIKFTPAGGAVRIILVCTQYAQVIVEDNGGGIDPDFLPLLFDRFRQGDASTTRIQGGLGLGLSIVKQIMELHGGTVCAASAGTGEGAQLTLTFPTLQHEVASEGRGQQLFEHDLRGVSLVLVGDDMDASDFLQQYLEARGAEVRSFDDALAELAATVPDAIISDISMPGKDGYTFIREVRGLSAAHCALPSIARTAFARAEDEHQALRAGFSAHLAKPVELSGLLDLIVSMIKGDRSTRNPPQKSG</sequence>
<comment type="caution">
    <text evidence="7">The sequence shown here is derived from an EMBL/GenBank/DDBJ whole genome shotgun (WGS) entry which is preliminary data.</text>
</comment>
<dbReference type="Pfam" id="PF02518">
    <property type="entry name" value="HATPase_c"/>
    <property type="match status" value="1"/>
</dbReference>
<name>A0A418X6T3_9BURK</name>
<reference evidence="7 8" key="1">
    <citation type="submission" date="2018-09" db="EMBL/GenBank/DDBJ databases">
        <authorList>
            <person name="Zhu H."/>
        </authorList>
    </citation>
    <scope>NUCLEOTIDE SEQUENCE [LARGE SCALE GENOMIC DNA]</scope>
    <source>
        <strain evidence="7 8">K1S02-61</strain>
    </source>
</reference>
<dbReference type="SUPFAM" id="SSF55874">
    <property type="entry name" value="ATPase domain of HSP90 chaperone/DNA topoisomerase II/histidine kinase"/>
    <property type="match status" value="1"/>
</dbReference>
<evidence type="ECO:0000256" key="2">
    <source>
        <dbReference type="ARBA" id="ARBA00012438"/>
    </source>
</evidence>
<protein>
    <recommendedName>
        <fullName evidence="2">histidine kinase</fullName>
        <ecNumber evidence="2">2.7.13.3</ecNumber>
    </recommendedName>
</protein>
<dbReference type="EMBL" id="QYUP01000201">
    <property type="protein sequence ID" value="RJG08209.1"/>
    <property type="molecule type" value="Genomic_DNA"/>
</dbReference>
<dbReference type="SMART" id="SM00387">
    <property type="entry name" value="HATPase_c"/>
    <property type="match status" value="1"/>
</dbReference>
<dbReference type="GO" id="GO:0000155">
    <property type="term" value="F:phosphorelay sensor kinase activity"/>
    <property type="evidence" value="ECO:0007669"/>
    <property type="project" value="TreeGrafter"/>
</dbReference>
<dbReference type="InterPro" id="IPR004358">
    <property type="entry name" value="Sig_transdc_His_kin-like_C"/>
</dbReference>
<dbReference type="PANTHER" id="PTHR43547:SF2">
    <property type="entry name" value="HYBRID SIGNAL TRANSDUCTION HISTIDINE KINASE C"/>
    <property type="match status" value="1"/>
</dbReference>
<dbReference type="PRINTS" id="PR00344">
    <property type="entry name" value="BCTRLSENSOR"/>
</dbReference>
<gene>
    <name evidence="7" type="ORF">D3872_24990</name>
</gene>
<dbReference type="SUPFAM" id="SSF52172">
    <property type="entry name" value="CheY-like"/>
    <property type="match status" value="1"/>
</dbReference>
<dbReference type="InterPro" id="IPR001789">
    <property type="entry name" value="Sig_transdc_resp-reg_receiver"/>
</dbReference>
<evidence type="ECO:0000259" key="6">
    <source>
        <dbReference type="PROSITE" id="PS50110"/>
    </source>
</evidence>
<dbReference type="Gene3D" id="3.30.565.10">
    <property type="entry name" value="Histidine kinase-like ATPase, C-terminal domain"/>
    <property type="match status" value="1"/>
</dbReference>
<dbReference type="Gene3D" id="3.40.50.2300">
    <property type="match status" value="1"/>
</dbReference>
<keyword evidence="3 4" id="KW-0597">Phosphoprotein</keyword>
<dbReference type="Proteomes" id="UP000284006">
    <property type="component" value="Unassembled WGS sequence"/>
</dbReference>
<dbReference type="InterPro" id="IPR005467">
    <property type="entry name" value="His_kinase_dom"/>
</dbReference>
<evidence type="ECO:0000256" key="1">
    <source>
        <dbReference type="ARBA" id="ARBA00000085"/>
    </source>
</evidence>
<evidence type="ECO:0000256" key="3">
    <source>
        <dbReference type="ARBA" id="ARBA00022553"/>
    </source>
</evidence>
<feature type="domain" description="Histidine kinase" evidence="5">
    <location>
        <begin position="8"/>
        <end position="103"/>
    </location>
</feature>